<evidence type="ECO:0000256" key="4">
    <source>
        <dbReference type="SAM" id="MobiDB-lite"/>
    </source>
</evidence>
<dbReference type="PROSITE" id="PS50297">
    <property type="entry name" value="ANK_REP_REGION"/>
    <property type="match status" value="5"/>
</dbReference>
<dbReference type="PROSITE" id="PS50088">
    <property type="entry name" value="ANK_REPEAT"/>
    <property type="match status" value="5"/>
</dbReference>
<keyword evidence="2 3" id="KW-0040">ANK repeat</keyword>
<proteinExistence type="predicted"/>
<dbReference type="Gene3D" id="1.25.40.20">
    <property type="entry name" value="Ankyrin repeat-containing domain"/>
    <property type="match status" value="3"/>
</dbReference>
<dbReference type="AlphaFoldDB" id="A0ABD0L7B8"/>
<keyword evidence="5" id="KW-1133">Transmembrane helix</keyword>
<evidence type="ECO:0000256" key="2">
    <source>
        <dbReference type="ARBA" id="ARBA00023043"/>
    </source>
</evidence>
<keyword evidence="5" id="KW-0812">Transmembrane</keyword>
<gene>
    <name evidence="7" type="ORF">BaRGS_00013400</name>
</gene>
<feature type="non-terminal residue" evidence="7">
    <location>
        <position position="576"/>
    </location>
</feature>
<feature type="repeat" description="ANK" evidence="3">
    <location>
        <begin position="326"/>
        <end position="358"/>
    </location>
</feature>
<dbReference type="SUPFAM" id="SSF48403">
    <property type="entry name" value="Ankyrin repeat"/>
    <property type="match status" value="1"/>
</dbReference>
<feature type="chain" id="PRO_5044752760" evidence="6">
    <location>
        <begin position="23"/>
        <end position="576"/>
    </location>
</feature>
<evidence type="ECO:0000256" key="1">
    <source>
        <dbReference type="ARBA" id="ARBA00022737"/>
    </source>
</evidence>
<sequence>MELEDLLYLLVLFAGLIAGTAGHNITCSVPSVAAGQTTSLTCYLGRDISQERDFVIHKYDLGYKYQEMTPAVPEISTTFAREQVVLEGGNQVTPGLDSRDVVVDSPAHSSSGLESVLEVTTADGPVLSGRRHPRCSMSRPVGGGSSDSHTLLKTINGGVVHLHGSSDTLDRHAGVQHPNGNMSSLVVKAWQFWEADFPLLSVLLPVVLLVGVIVTSVVIFIMKPRQIYIKEAEKIRFSTRLPRNYEIAYSSVLPNSVALWRVRRTAAVVVGKWLMPDHSEPMLHGTSASNAAPTEDLLDACNKNDIKKVKELINRGVSVNCHDSRNCETPLHVACRIGNEDLLKFLLNKGADVKAKNDKGFTPLHTACKYGNQVAVKRLIAKGANVNAVGEDELSPLHLACQYGRTDVLDELLRLGAQIEAKDIKQMRPLHLACKTGSLGLVEALIKKGADVSAKSEDGTTPLLLVCQEWENEKENTDAAGETQVKHGPSAQCVVSQNEAIVKLLLSASRDNIDRDNAKMTALHWACKNGQQALVKTLVIHGDRGMVHAIDEKGRAPLHLACERGSKETVEILCAN</sequence>
<name>A0ABD0L7B8_9CAEN</name>
<keyword evidence="5" id="KW-0472">Membrane</keyword>
<feature type="repeat" description="ANK" evidence="3">
    <location>
        <begin position="392"/>
        <end position="424"/>
    </location>
</feature>
<protein>
    <submittedName>
        <fullName evidence="7">Uncharacterized protein</fullName>
    </submittedName>
</protein>
<dbReference type="InterPro" id="IPR002110">
    <property type="entry name" value="Ankyrin_rpt"/>
</dbReference>
<feature type="repeat" description="ANK" evidence="3">
    <location>
        <begin position="425"/>
        <end position="457"/>
    </location>
</feature>
<evidence type="ECO:0000313" key="7">
    <source>
        <dbReference type="EMBL" id="KAK7495461.1"/>
    </source>
</evidence>
<dbReference type="InterPro" id="IPR036770">
    <property type="entry name" value="Ankyrin_rpt-contain_sf"/>
</dbReference>
<dbReference type="PANTHER" id="PTHR24193">
    <property type="entry name" value="ANKYRIN REPEAT PROTEIN"/>
    <property type="match status" value="1"/>
</dbReference>
<accession>A0ABD0L7B8</accession>
<dbReference type="SMART" id="SM00248">
    <property type="entry name" value="ANK"/>
    <property type="match status" value="7"/>
</dbReference>
<dbReference type="PRINTS" id="PR01415">
    <property type="entry name" value="ANKYRIN"/>
</dbReference>
<evidence type="ECO:0000256" key="3">
    <source>
        <dbReference type="PROSITE-ProRule" id="PRU00023"/>
    </source>
</evidence>
<dbReference type="EMBL" id="JACVVK020000075">
    <property type="protein sequence ID" value="KAK7495461.1"/>
    <property type="molecule type" value="Genomic_DNA"/>
</dbReference>
<dbReference type="Pfam" id="PF12796">
    <property type="entry name" value="Ank_2"/>
    <property type="match status" value="3"/>
</dbReference>
<reference evidence="7 8" key="1">
    <citation type="journal article" date="2023" name="Sci. Data">
        <title>Genome assembly of the Korean intertidal mud-creeper Batillaria attramentaria.</title>
        <authorList>
            <person name="Patra A.K."/>
            <person name="Ho P.T."/>
            <person name="Jun S."/>
            <person name="Lee S.J."/>
            <person name="Kim Y."/>
            <person name="Won Y.J."/>
        </authorList>
    </citation>
    <scope>NUCLEOTIDE SEQUENCE [LARGE SCALE GENOMIC DNA]</scope>
    <source>
        <strain evidence="7">Wonlab-2016</strain>
    </source>
</reference>
<keyword evidence="1" id="KW-0677">Repeat</keyword>
<evidence type="ECO:0000256" key="5">
    <source>
        <dbReference type="SAM" id="Phobius"/>
    </source>
</evidence>
<feature type="repeat" description="ANK" evidence="3">
    <location>
        <begin position="553"/>
        <end position="576"/>
    </location>
</feature>
<feature type="signal peptide" evidence="6">
    <location>
        <begin position="1"/>
        <end position="22"/>
    </location>
</feature>
<keyword evidence="6" id="KW-0732">Signal</keyword>
<feature type="repeat" description="ANK" evidence="3">
    <location>
        <begin position="359"/>
        <end position="391"/>
    </location>
</feature>
<dbReference type="InterPro" id="IPR050663">
    <property type="entry name" value="Ankyrin-SOCS_Box"/>
</dbReference>
<organism evidence="7 8">
    <name type="scientific">Batillaria attramentaria</name>
    <dbReference type="NCBI Taxonomy" id="370345"/>
    <lineage>
        <taxon>Eukaryota</taxon>
        <taxon>Metazoa</taxon>
        <taxon>Spiralia</taxon>
        <taxon>Lophotrochozoa</taxon>
        <taxon>Mollusca</taxon>
        <taxon>Gastropoda</taxon>
        <taxon>Caenogastropoda</taxon>
        <taxon>Sorbeoconcha</taxon>
        <taxon>Cerithioidea</taxon>
        <taxon>Batillariidae</taxon>
        <taxon>Batillaria</taxon>
    </lineage>
</organism>
<comment type="caution">
    <text evidence="7">The sequence shown here is derived from an EMBL/GenBank/DDBJ whole genome shotgun (WGS) entry which is preliminary data.</text>
</comment>
<keyword evidence="8" id="KW-1185">Reference proteome</keyword>
<feature type="transmembrane region" description="Helical" evidence="5">
    <location>
        <begin position="197"/>
        <end position="221"/>
    </location>
</feature>
<dbReference type="Proteomes" id="UP001519460">
    <property type="component" value="Unassembled WGS sequence"/>
</dbReference>
<evidence type="ECO:0000256" key="6">
    <source>
        <dbReference type="SAM" id="SignalP"/>
    </source>
</evidence>
<evidence type="ECO:0000313" key="8">
    <source>
        <dbReference type="Proteomes" id="UP001519460"/>
    </source>
</evidence>
<dbReference type="PANTHER" id="PTHR24193:SF121">
    <property type="entry name" value="ADA2A-CONTAINING COMPLEX COMPONENT 3, ISOFORM D"/>
    <property type="match status" value="1"/>
</dbReference>
<feature type="region of interest" description="Disordered" evidence="4">
    <location>
        <begin position="128"/>
        <end position="147"/>
    </location>
</feature>